<evidence type="ECO:0000256" key="1">
    <source>
        <dbReference type="ARBA" id="ARBA00023015"/>
    </source>
</evidence>
<dbReference type="GO" id="GO:0005634">
    <property type="term" value="C:nucleus"/>
    <property type="evidence" value="ECO:0007669"/>
    <property type="project" value="TreeGrafter"/>
</dbReference>
<proteinExistence type="predicted"/>
<dbReference type="RefSeq" id="XP_016246569.1">
    <property type="nucleotide sequence ID" value="XM_016396713.1"/>
</dbReference>
<name>A0A0D2C5A0_9EURO</name>
<dbReference type="PANTHER" id="PTHR47424:SF9">
    <property type="entry name" value="TAH-2"/>
    <property type="match status" value="1"/>
</dbReference>
<keyword evidence="2" id="KW-0804">Transcription</keyword>
<feature type="compositionally biased region" description="Low complexity" evidence="4">
    <location>
        <begin position="462"/>
        <end position="475"/>
    </location>
</feature>
<evidence type="ECO:0000256" key="4">
    <source>
        <dbReference type="SAM" id="MobiDB-lite"/>
    </source>
</evidence>
<dbReference type="STRING" id="569365.A0A0D2C5A0"/>
<gene>
    <name evidence="6" type="ORF">PV07_09453</name>
</gene>
<evidence type="ECO:0000259" key="5">
    <source>
        <dbReference type="SMART" id="SM00906"/>
    </source>
</evidence>
<accession>A0A0D2C5A0</accession>
<dbReference type="HOGENOM" id="CLU_010170_3_1_1"/>
<dbReference type="GO" id="GO:0000981">
    <property type="term" value="F:DNA-binding transcription factor activity, RNA polymerase II-specific"/>
    <property type="evidence" value="ECO:0007669"/>
    <property type="project" value="TreeGrafter"/>
</dbReference>
<reference evidence="6 7" key="1">
    <citation type="submission" date="2015-01" db="EMBL/GenBank/DDBJ databases">
        <title>The Genome Sequence of Cladophialophora immunda CBS83496.</title>
        <authorList>
            <consortium name="The Broad Institute Genomics Platform"/>
            <person name="Cuomo C."/>
            <person name="de Hoog S."/>
            <person name="Gorbushina A."/>
            <person name="Stielow B."/>
            <person name="Teixiera M."/>
            <person name="Abouelleil A."/>
            <person name="Chapman S.B."/>
            <person name="Priest M."/>
            <person name="Young S.K."/>
            <person name="Wortman J."/>
            <person name="Nusbaum C."/>
            <person name="Birren B."/>
        </authorList>
    </citation>
    <scope>NUCLEOTIDE SEQUENCE [LARGE SCALE GENOMIC DNA]</scope>
    <source>
        <strain evidence="6 7">CBS 83496</strain>
    </source>
</reference>
<keyword evidence="1" id="KW-0805">Transcription regulation</keyword>
<dbReference type="VEuPathDB" id="FungiDB:PV07_09453"/>
<dbReference type="PANTHER" id="PTHR47424">
    <property type="entry name" value="REGULATORY PROTEIN GAL4"/>
    <property type="match status" value="1"/>
</dbReference>
<dbReference type="InterPro" id="IPR051127">
    <property type="entry name" value="Fungal_SecMet_Regulators"/>
</dbReference>
<evidence type="ECO:0000313" key="6">
    <source>
        <dbReference type="EMBL" id="KIW26353.1"/>
    </source>
</evidence>
<dbReference type="InterPro" id="IPR007219">
    <property type="entry name" value="XnlR_reg_dom"/>
</dbReference>
<dbReference type="SMART" id="SM00906">
    <property type="entry name" value="Fungal_trans"/>
    <property type="match status" value="1"/>
</dbReference>
<dbReference type="GO" id="GO:0006351">
    <property type="term" value="P:DNA-templated transcription"/>
    <property type="evidence" value="ECO:0007669"/>
    <property type="project" value="InterPro"/>
</dbReference>
<dbReference type="GO" id="GO:0000978">
    <property type="term" value="F:RNA polymerase II cis-regulatory region sequence-specific DNA binding"/>
    <property type="evidence" value="ECO:0007669"/>
    <property type="project" value="TreeGrafter"/>
</dbReference>
<sequence length="558" mass="61864">MGPSLFTENTRRHVMLEATSPEDTSNNFVEDEHQKRAMIDVYFVATNGMLDLFSREEVEAYSATVDTPSAEKREYMTAALDLMVAIGAQCRAADQFDRQYAVRLFSRAQKTALASGLEDPCLDMVRCFLLMTFYMLGACRRNAAFMYMGIASQAASALGLHVTEQYRHFNASDQSVRLRTLRSLRVLDVMYCSILGRPYSTGAIRTDHVTPNSGDVETSSPRQLRLNASFRVCTIIAQITQRLDCDGSMGLSTAEEFLKRLQEWSVSLPDDMRQFKKPVDQPLALSEQEQMIGNIHVSCVYYFAVMLVTRPFLISHLMQQLTGNAGDGSVTIATPDAQANVIDVAQACIDSAILMANMCYEALQSGILLKQMCIMKAWVFAAGLVLGFSMFAQGESRFDMDDAFNNAREVLRNLSIHSPQAEHYYEILSGFADVIQRHRQHLSRERRRSKNKYVDQILALDASPSAGGSHSTSSPRTPLSTDHGIGPLSTAIPGGSETGGGVLGTDFDFNGPLQMADYSQWPLENGGGFDFGMFGWDNFAMQISENFSFDNEPAWGVT</sequence>
<evidence type="ECO:0000313" key="7">
    <source>
        <dbReference type="Proteomes" id="UP000054466"/>
    </source>
</evidence>
<dbReference type="AlphaFoldDB" id="A0A0D2C5A0"/>
<dbReference type="GO" id="GO:0000435">
    <property type="term" value="P:positive regulation of transcription from RNA polymerase II promoter by galactose"/>
    <property type="evidence" value="ECO:0007669"/>
    <property type="project" value="TreeGrafter"/>
</dbReference>
<organism evidence="6 7">
    <name type="scientific">Cladophialophora immunda</name>
    <dbReference type="NCBI Taxonomy" id="569365"/>
    <lineage>
        <taxon>Eukaryota</taxon>
        <taxon>Fungi</taxon>
        <taxon>Dikarya</taxon>
        <taxon>Ascomycota</taxon>
        <taxon>Pezizomycotina</taxon>
        <taxon>Eurotiomycetes</taxon>
        <taxon>Chaetothyriomycetidae</taxon>
        <taxon>Chaetothyriales</taxon>
        <taxon>Herpotrichiellaceae</taxon>
        <taxon>Cladophialophora</taxon>
    </lineage>
</organism>
<keyword evidence="3" id="KW-0539">Nucleus</keyword>
<evidence type="ECO:0000256" key="3">
    <source>
        <dbReference type="ARBA" id="ARBA00023242"/>
    </source>
</evidence>
<feature type="domain" description="Xylanolytic transcriptional activator regulatory" evidence="5">
    <location>
        <begin position="144"/>
        <end position="217"/>
    </location>
</feature>
<dbReference type="GeneID" id="27348647"/>
<dbReference type="EMBL" id="KN847044">
    <property type="protein sequence ID" value="KIW26353.1"/>
    <property type="molecule type" value="Genomic_DNA"/>
</dbReference>
<protein>
    <recommendedName>
        <fullName evidence="5">Xylanolytic transcriptional activator regulatory domain-containing protein</fullName>
    </recommendedName>
</protein>
<dbReference type="Proteomes" id="UP000054466">
    <property type="component" value="Unassembled WGS sequence"/>
</dbReference>
<keyword evidence="7" id="KW-1185">Reference proteome</keyword>
<feature type="region of interest" description="Disordered" evidence="4">
    <location>
        <begin position="462"/>
        <end position="485"/>
    </location>
</feature>
<dbReference type="GO" id="GO:0008270">
    <property type="term" value="F:zinc ion binding"/>
    <property type="evidence" value="ECO:0007669"/>
    <property type="project" value="InterPro"/>
</dbReference>
<evidence type="ECO:0000256" key="2">
    <source>
        <dbReference type="ARBA" id="ARBA00023163"/>
    </source>
</evidence>
<dbReference type="CDD" id="cd12148">
    <property type="entry name" value="fungal_TF_MHR"/>
    <property type="match status" value="1"/>
</dbReference>
<dbReference type="OrthoDB" id="4064873at2759"/>
<dbReference type="Pfam" id="PF04082">
    <property type="entry name" value="Fungal_trans"/>
    <property type="match status" value="1"/>
</dbReference>